<reference evidence="2" key="1">
    <citation type="journal article" date="2020" name="Stud. Mycol.">
        <title>101 Dothideomycetes genomes: a test case for predicting lifestyles and emergence of pathogens.</title>
        <authorList>
            <person name="Haridas S."/>
            <person name="Albert R."/>
            <person name="Binder M."/>
            <person name="Bloem J."/>
            <person name="Labutti K."/>
            <person name="Salamov A."/>
            <person name="Andreopoulos B."/>
            <person name="Baker S."/>
            <person name="Barry K."/>
            <person name="Bills G."/>
            <person name="Bluhm B."/>
            <person name="Cannon C."/>
            <person name="Castanera R."/>
            <person name="Culley D."/>
            <person name="Daum C."/>
            <person name="Ezra D."/>
            <person name="Gonzalez J."/>
            <person name="Henrissat B."/>
            <person name="Kuo A."/>
            <person name="Liang C."/>
            <person name="Lipzen A."/>
            <person name="Lutzoni F."/>
            <person name="Magnuson J."/>
            <person name="Mondo S."/>
            <person name="Nolan M."/>
            <person name="Ohm R."/>
            <person name="Pangilinan J."/>
            <person name="Park H.-J."/>
            <person name="Ramirez L."/>
            <person name="Alfaro M."/>
            <person name="Sun H."/>
            <person name="Tritt A."/>
            <person name="Yoshinaga Y."/>
            <person name="Zwiers L.-H."/>
            <person name="Turgeon B."/>
            <person name="Goodwin S."/>
            <person name="Spatafora J."/>
            <person name="Crous P."/>
            <person name="Grigoriev I."/>
        </authorList>
    </citation>
    <scope>NUCLEOTIDE SEQUENCE</scope>
    <source>
        <strain evidence="2">CBS 110217</strain>
    </source>
</reference>
<name>A0A9P4HCA3_9PLEO</name>
<gene>
    <name evidence="2" type="ORF">EK21DRAFT_110751</name>
</gene>
<sequence length="248" mass="27006">MSKTQIVVIPGAWHAPFYMDAVFSKLQNLGYTVHARQMPAVGASNAPKDLTEDVAAARSLVEEAIGSGNDVVAIAHSWGGIVAGTGLVGLGKKEREAEAKKGGLTRVGYMAAFIVPEGVSLHNAIGNRDPPWFDVQEPYVYAKDPAVFYNDLPESEQQDYYKKLMSHSYATFHDKTKAASWRKIPTSYWLCEDDQAIPASAQEAMIKGVQDAGAEIEVQRVKAGHSPFLSRPDETAEWIVRVVEAGAK</sequence>
<dbReference type="PANTHER" id="PTHR37017">
    <property type="entry name" value="AB HYDROLASE-1 DOMAIN-CONTAINING PROTEIN-RELATED"/>
    <property type="match status" value="1"/>
</dbReference>
<dbReference type="OrthoDB" id="1263307at2759"/>
<evidence type="ECO:0000313" key="2">
    <source>
        <dbReference type="EMBL" id="KAF2031624.1"/>
    </source>
</evidence>
<dbReference type="Gene3D" id="3.40.50.1820">
    <property type="entry name" value="alpha/beta hydrolase"/>
    <property type="match status" value="1"/>
</dbReference>
<dbReference type="EMBL" id="ML978179">
    <property type="protein sequence ID" value="KAF2031624.1"/>
    <property type="molecule type" value="Genomic_DNA"/>
</dbReference>
<evidence type="ECO:0000259" key="1">
    <source>
        <dbReference type="Pfam" id="PF12697"/>
    </source>
</evidence>
<dbReference type="Pfam" id="PF12697">
    <property type="entry name" value="Abhydrolase_6"/>
    <property type="match status" value="1"/>
</dbReference>
<proteinExistence type="predicted"/>
<comment type="caution">
    <text evidence="2">The sequence shown here is derived from an EMBL/GenBank/DDBJ whole genome shotgun (WGS) entry which is preliminary data.</text>
</comment>
<dbReference type="Proteomes" id="UP000799777">
    <property type="component" value="Unassembled WGS sequence"/>
</dbReference>
<dbReference type="InterPro" id="IPR052897">
    <property type="entry name" value="Sec-Metab_Biosynth_Hydrolase"/>
</dbReference>
<accession>A0A9P4HCA3</accession>
<dbReference type="AlphaFoldDB" id="A0A9P4HCA3"/>
<dbReference type="InterPro" id="IPR000073">
    <property type="entry name" value="AB_hydrolase_1"/>
</dbReference>
<dbReference type="PANTHER" id="PTHR37017:SF11">
    <property type="entry name" value="ESTERASE_LIPASE_THIOESTERASE DOMAIN-CONTAINING PROTEIN"/>
    <property type="match status" value="1"/>
</dbReference>
<dbReference type="InterPro" id="IPR029058">
    <property type="entry name" value="AB_hydrolase_fold"/>
</dbReference>
<keyword evidence="3" id="KW-1185">Reference proteome</keyword>
<feature type="domain" description="AB hydrolase-1" evidence="1">
    <location>
        <begin position="6"/>
        <end position="237"/>
    </location>
</feature>
<evidence type="ECO:0000313" key="3">
    <source>
        <dbReference type="Proteomes" id="UP000799777"/>
    </source>
</evidence>
<organism evidence="2 3">
    <name type="scientific">Setomelanomma holmii</name>
    <dbReference type="NCBI Taxonomy" id="210430"/>
    <lineage>
        <taxon>Eukaryota</taxon>
        <taxon>Fungi</taxon>
        <taxon>Dikarya</taxon>
        <taxon>Ascomycota</taxon>
        <taxon>Pezizomycotina</taxon>
        <taxon>Dothideomycetes</taxon>
        <taxon>Pleosporomycetidae</taxon>
        <taxon>Pleosporales</taxon>
        <taxon>Pleosporineae</taxon>
        <taxon>Phaeosphaeriaceae</taxon>
        <taxon>Setomelanomma</taxon>
    </lineage>
</organism>
<dbReference type="SUPFAM" id="SSF53474">
    <property type="entry name" value="alpha/beta-Hydrolases"/>
    <property type="match status" value="1"/>
</dbReference>
<protein>
    <submittedName>
        <fullName evidence="2">Alpha/beta-hydrolase</fullName>
    </submittedName>
</protein>